<reference evidence="1 2" key="1">
    <citation type="submission" date="2023-03" db="EMBL/GenBank/DDBJ databases">
        <title>Genome insight into feeding habits of ladybird beetles.</title>
        <authorList>
            <person name="Li H.-S."/>
            <person name="Huang Y.-H."/>
            <person name="Pang H."/>
        </authorList>
    </citation>
    <scope>NUCLEOTIDE SEQUENCE [LARGE SCALE GENOMIC DNA]</scope>
    <source>
        <strain evidence="1">SYSU_2023b</strain>
        <tissue evidence="1">Whole body</tissue>
    </source>
</reference>
<keyword evidence="2" id="KW-1185">Reference proteome</keyword>
<gene>
    <name evidence="1" type="ORF">WA026_003177</name>
</gene>
<comment type="caution">
    <text evidence="1">The sequence shown here is derived from an EMBL/GenBank/DDBJ whole genome shotgun (WGS) entry which is preliminary data.</text>
</comment>
<dbReference type="EMBL" id="JARQZJ010000001">
    <property type="protein sequence ID" value="KAK9869422.1"/>
    <property type="molecule type" value="Genomic_DNA"/>
</dbReference>
<organism evidence="1 2">
    <name type="scientific">Henosepilachna vigintioctopunctata</name>
    <dbReference type="NCBI Taxonomy" id="420089"/>
    <lineage>
        <taxon>Eukaryota</taxon>
        <taxon>Metazoa</taxon>
        <taxon>Ecdysozoa</taxon>
        <taxon>Arthropoda</taxon>
        <taxon>Hexapoda</taxon>
        <taxon>Insecta</taxon>
        <taxon>Pterygota</taxon>
        <taxon>Neoptera</taxon>
        <taxon>Endopterygota</taxon>
        <taxon>Coleoptera</taxon>
        <taxon>Polyphaga</taxon>
        <taxon>Cucujiformia</taxon>
        <taxon>Coccinelloidea</taxon>
        <taxon>Coccinellidae</taxon>
        <taxon>Epilachninae</taxon>
        <taxon>Epilachnini</taxon>
        <taxon>Henosepilachna</taxon>
    </lineage>
</organism>
<evidence type="ECO:0000313" key="2">
    <source>
        <dbReference type="Proteomes" id="UP001431783"/>
    </source>
</evidence>
<name>A0AAW1TMC0_9CUCU</name>
<evidence type="ECO:0000313" key="1">
    <source>
        <dbReference type="EMBL" id="KAK9869422.1"/>
    </source>
</evidence>
<dbReference type="AlphaFoldDB" id="A0AAW1TMC0"/>
<protein>
    <submittedName>
        <fullName evidence="1">Uncharacterized protein</fullName>
    </submittedName>
</protein>
<sequence length="212" mass="23937">MVIAEILLIDDISTYKSTDVFYESMGTEIHFSRNHIPSPTWNSSIVFRFPVDIVCLQTCRSNLYCAISPNSLGAAGVFRITFSTLMSCRIQCIQISQHTHHLFILSLWSASHPASRQVLSAYRRAATRSCFSSLGPTGRPASVAIDTVAFQPITERREPAFFCLSDPGTMEDRCIVWFISRPCMFHELENYSLDSPSEVNKTDLGRRIQPVY</sequence>
<proteinExistence type="predicted"/>
<dbReference type="Proteomes" id="UP001431783">
    <property type="component" value="Unassembled WGS sequence"/>
</dbReference>
<accession>A0AAW1TMC0</accession>